<evidence type="ECO:0000313" key="3">
    <source>
        <dbReference type="Proteomes" id="UP000596427"/>
    </source>
</evidence>
<reference evidence="2 3" key="1">
    <citation type="submission" date="2020-10" db="EMBL/GenBank/DDBJ databases">
        <title>Degradation of 1,4-Dioxane by Xanthobacter sp. YN2, via a Novel Group-2 Soluble Di-Iron Monooxygenase.</title>
        <authorList>
            <person name="Ma F."/>
            <person name="Wang Y."/>
            <person name="Yang J."/>
            <person name="Guo H."/>
            <person name="Su D."/>
            <person name="Yu L."/>
        </authorList>
    </citation>
    <scope>NUCLEOTIDE SEQUENCE [LARGE SCALE GENOMIC DNA]</scope>
    <source>
        <strain evidence="2 3">YN2</strain>
    </source>
</reference>
<gene>
    <name evidence="2" type="ORF">EZH22_26970</name>
</gene>
<sequence>MIRFLFRFIGFWLLAGGFVALIVDGTRSIAASALVFTSTGDAWFALSPGSLEQAERSGRAGMPLVWNNAILPLLSLPAFVLLVVVGVMLMTLGRVRERSRFEVG</sequence>
<keyword evidence="3" id="KW-1185">Reference proteome</keyword>
<dbReference type="Proteomes" id="UP000596427">
    <property type="component" value="Chromosome"/>
</dbReference>
<dbReference type="KEGG" id="xdi:EZH22_26970"/>
<proteinExistence type="predicted"/>
<keyword evidence="1" id="KW-0472">Membrane</keyword>
<name>A0A974PNP4_9HYPH</name>
<feature type="transmembrane region" description="Helical" evidence="1">
    <location>
        <begin position="69"/>
        <end position="92"/>
    </location>
</feature>
<evidence type="ECO:0000313" key="2">
    <source>
        <dbReference type="EMBL" id="QRG06529.1"/>
    </source>
</evidence>
<evidence type="ECO:0000256" key="1">
    <source>
        <dbReference type="SAM" id="Phobius"/>
    </source>
</evidence>
<dbReference type="RefSeq" id="WP_203193436.1">
    <property type="nucleotide sequence ID" value="NZ_CP063362.1"/>
</dbReference>
<accession>A0A974PNP4</accession>
<keyword evidence="1" id="KW-0812">Transmembrane</keyword>
<dbReference type="AlphaFoldDB" id="A0A974PNP4"/>
<dbReference type="EMBL" id="CP063362">
    <property type="protein sequence ID" value="QRG06529.1"/>
    <property type="molecule type" value="Genomic_DNA"/>
</dbReference>
<organism evidence="2 3">
    <name type="scientific">Xanthobacter dioxanivorans</name>
    <dbReference type="NCBI Taxonomy" id="2528964"/>
    <lineage>
        <taxon>Bacteria</taxon>
        <taxon>Pseudomonadati</taxon>
        <taxon>Pseudomonadota</taxon>
        <taxon>Alphaproteobacteria</taxon>
        <taxon>Hyphomicrobiales</taxon>
        <taxon>Xanthobacteraceae</taxon>
        <taxon>Xanthobacter</taxon>
    </lineage>
</organism>
<protein>
    <submittedName>
        <fullName evidence="2">Uncharacterized protein</fullName>
    </submittedName>
</protein>
<keyword evidence="1" id="KW-1133">Transmembrane helix</keyword>